<proteinExistence type="predicted"/>
<evidence type="ECO:0000313" key="1">
    <source>
        <dbReference type="EMBL" id="RMT75676.1"/>
    </source>
</evidence>
<comment type="caution">
    <text evidence="1">The sequence shown here is derived from an EMBL/GenBank/DDBJ whole genome shotgun (WGS) entry which is preliminary data.</text>
</comment>
<gene>
    <name evidence="1" type="ORF">ALP44_102668</name>
</gene>
<reference evidence="1 2" key="1">
    <citation type="submission" date="2018-08" db="EMBL/GenBank/DDBJ databases">
        <title>Recombination of ecologically and evolutionarily significant loci maintains genetic cohesion in the Pseudomonas syringae species complex.</title>
        <authorList>
            <person name="Dillon M."/>
            <person name="Thakur S."/>
            <person name="Almeida R.N.D."/>
            <person name="Weir B.S."/>
            <person name="Guttman D.S."/>
        </authorList>
    </citation>
    <scope>NUCLEOTIDE SEQUENCE [LARGE SCALE GENOMIC DNA]</scope>
    <source>
        <strain evidence="1 2">ICMP 3934</strain>
    </source>
</reference>
<sequence>MRTQYDVNLAGYEPLDTNNPVVLGLLRGFHSCSRSSVM</sequence>
<protein>
    <submittedName>
        <fullName evidence="1">Uncharacterized protein</fullName>
    </submittedName>
</protein>
<dbReference type="AlphaFoldDB" id="A0A3M5NVB1"/>
<organism evidence="1 2">
    <name type="scientific">Pseudomonas syringae pv. theae</name>
    <dbReference type="NCBI Taxonomy" id="103985"/>
    <lineage>
        <taxon>Bacteria</taxon>
        <taxon>Pseudomonadati</taxon>
        <taxon>Pseudomonadota</taxon>
        <taxon>Gammaproteobacteria</taxon>
        <taxon>Pseudomonadales</taxon>
        <taxon>Pseudomonadaceae</taxon>
        <taxon>Pseudomonas</taxon>
        <taxon>Pseudomonas syringae</taxon>
    </lineage>
</organism>
<name>A0A3M5NVB1_PSESX</name>
<evidence type="ECO:0000313" key="2">
    <source>
        <dbReference type="Proteomes" id="UP000282636"/>
    </source>
</evidence>
<dbReference type="EMBL" id="RBTL01000014">
    <property type="protein sequence ID" value="RMT75676.1"/>
    <property type="molecule type" value="Genomic_DNA"/>
</dbReference>
<dbReference type="Proteomes" id="UP000282636">
    <property type="component" value="Unassembled WGS sequence"/>
</dbReference>
<accession>A0A3M5NVB1</accession>